<evidence type="ECO:0000256" key="3">
    <source>
        <dbReference type="ARBA" id="ARBA00022927"/>
    </source>
</evidence>
<dbReference type="EMBL" id="JANTQA010000057">
    <property type="protein sequence ID" value="KAJ3428651.1"/>
    <property type="molecule type" value="Genomic_DNA"/>
</dbReference>
<reference evidence="4" key="1">
    <citation type="submission" date="2022-08" db="EMBL/GenBank/DDBJ databases">
        <title>Novel sulphate-reducing endosymbionts in the free-living metamonad Anaeramoeba.</title>
        <authorList>
            <person name="Jerlstrom-Hultqvist J."/>
            <person name="Cepicka I."/>
            <person name="Gallot-Lavallee L."/>
            <person name="Salas-Leiva D."/>
            <person name="Curtis B.A."/>
            <person name="Zahonova K."/>
            <person name="Pipaliya S."/>
            <person name="Dacks J."/>
            <person name="Roger A.J."/>
        </authorList>
    </citation>
    <scope>NUCLEOTIDE SEQUENCE</scope>
    <source>
        <strain evidence="4">Busselton2</strain>
    </source>
</reference>
<organism evidence="4 5">
    <name type="scientific">Anaeramoeba flamelloides</name>
    <dbReference type="NCBI Taxonomy" id="1746091"/>
    <lineage>
        <taxon>Eukaryota</taxon>
        <taxon>Metamonada</taxon>
        <taxon>Anaeramoebidae</taxon>
        <taxon>Anaeramoeba</taxon>
    </lineage>
</organism>
<dbReference type="GO" id="GO:0015031">
    <property type="term" value="P:protein transport"/>
    <property type="evidence" value="ECO:0007669"/>
    <property type="project" value="UniProtKB-KW"/>
</dbReference>
<dbReference type="Proteomes" id="UP001146793">
    <property type="component" value="Unassembled WGS sequence"/>
</dbReference>
<protein>
    <submittedName>
        <fullName evidence="4">Importin alpha</fullName>
    </submittedName>
</protein>
<comment type="similarity">
    <text evidence="1">Belongs to the importin alpha family.</text>
</comment>
<dbReference type="Gene3D" id="1.25.10.10">
    <property type="entry name" value="Leucine-rich Repeat Variant"/>
    <property type="match status" value="1"/>
</dbReference>
<accession>A0AAV7YJ75</accession>
<dbReference type="InterPro" id="IPR000225">
    <property type="entry name" value="Armadillo"/>
</dbReference>
<dbReference type="InterPro" id="IPR011989">
    <property type="entry name" value="ARM-like"/>
</dbReference>
<name>A0AAV7YJ75_9EUKA</name>
<gene>
    <name evidence="4" type="ORF">M0812_23979</name>
</gene>
<evidence type="ECO:0000256" key="2">
    <source>
        <dbReference type="ARBA" id="ARBA00022448"/>
    </source>
</evidence>
<keyword evidence="3" id="KW-0653">Protein transport</keyword>
<sequence>MIFHQNYQTVSDACWGLKYLTNGNIEIIKLVAKPKITKRFIDLLRINEPQIQIPALRCIINILAGSDEGIQQVIDSKGIEVLIELLQNQETQFRKESCWALSNICSGTPLQIQYLLDQKIIPYIIGMIETDPFAIKKEAIFLLSNIFHQGNEEQIEYLISLETLPIFCEMISCNEISIEKVCLGALKRALLFGKNLEQNKNNIVAQYLEERNIIQVISNLENSRDNEISSLSTQIIDGYFSESNNLAQMDEMDELN</sequence>
<dbReference type="SUPFAM" id="SSF48371">
    <property type="entry name" value="ARM repeat"/>
    <property type="match status" value="1"/>
</dbReference>
<evidence type="ECO:0000313" key="5">
    <source>
        <dbReference type="Proteomes" id="UP001146793"/>
    </source>
</evidence>
<proteinExistence type="inferred from homology"/>
<evidence type="ECO:0000256" key="1">
    <source>
        <dbReference type="ARBA" id="ARBA00010394"/>
    </source>
</evidence>
<comment type="caution">
    <text evidence="4">The sequence shown here is derived from an EMBL/GenBank/DDBJ whole genome shotgun (WGS) entry which is preliminary data.</text>
</comment>
<evidence type="ECO:0000313" key="4">
    <source>
        <dbReference type="EMBL" id="KAJ3428651.1"/>
    </source>
</evidence>
<dbReference type="AlphaFoldDB" id="A0AAV7YJ75"/>
<dbReference type="PANTHER" id="PTHR23316">
    <property type="entry name" value="IMPORTIN ALPHA"/>
    <property type="match status" value="1"/>
</dbReference>
<dbReference type="Pfam" id="PF00514">
    <property type="entry name" value="Arm"/>
    <property type="match status" value="1"/>
</dbReference>
<dbReference type="InterPro" id="IPR016024">
    <property type="entry name" value="ARM-type_fold"/>
</dbReference>
<keyword evidence="2" id="KW-0813">Transport</keyword>
<dbReference type="SMART" id="SM00185">
    <property type="entry name" value="ARM"/>
    <property type="match status" value="4"/>
</dbReference>